<dbReference type="InterPro" id="IPR000182">
    <property type="entry name" value="GNAT_dom"/>
</dbReference>
<evidence type="ECO:0000313" key="3">
    <source>
        <dbReference type="Proteomes" id="UP000216752"/>
    </source>
</evidence>
<dbReference type="InterPro" id="IPR016181">
    <property type="entry name" value="Acyl_CoA_acyltransferase"/>
</dbReference>
<dbReference type="RefSeq" id="WP_094606907.1">
    <property type="nucleotide sequence ID" value="NZ_CP155573.1"/>
</dbReference>
<protein>
    <recommendedName>
        <fullName evidence="1">N-acetyltransferase domain-containing protein</fullName>
    </recommendedName>
</protein>
<dbReference type="SUPFAM" id="SSF55729">
    <property type="entry name" value="Acyl-CoA N-acyltransferases (Nat)"/>
    <property type="match status" value="1"/>
</dbReference>
<evidence type="ECO:0000313" key="2">
    <source>
        <dbReference type="EMBL" id="XFO68521.1"/>
    </source>
</evidence>
<organism evidence="2 3">
    <name type="scientific">Sporomusa silvacetica DSM 10669</name>
    <dbReference type="NCBI Taxonomy" id="1123289"/>
    <lineage>
        <taxon>Bacteria</taxon>
        <taxon>Bacillati</taxon>
        <taxon>Bacillota</taxon>
        <taxon>Negativicutes</taxon>
        <taxon>Selenomonadales</taxon>
        <taxon>Sporomusaceae</taxon>
        <taxon>Sporomusa</taxon>
    </lineage>
</organism>
<dbReference type="Gene3D" id="3.40.630.30">
    <property type="match status" value="1"/>
</dbReference>
<dbReference type="PROSITE" id="PS51186">
    <property type="entry name" value="GNAT"/>
    <property type="match status" value="1"/>
</dbReference>
<dbReference type="Pfam" id="PF13508">
    <property type="entry name" value="Acetyltransf_7"/>
    <property type="match status" value="1"/>
</dbReference>
<dbReference type="EMBL" id="CP155573">
    <property type="protein sequence ID" value="XFO68521.1"/>
    <property type="molecule type" value="Genomic_DNA"/>
</dbReference>
<gene>
    <name evidence="2" type="ORF">SPSIL_047440</name>
</gene>
<accession>A0ABZ3ISH7</accession>
<keyword evidence="3" id="KW-1185">Reference proteome</keyword>
<dbReference type="Proteomes" id="UP000216752">
    <property type="component" value="Chromosome"/>
</dbReference>
<feature type="domain" description="N-acetyltransferase" evidence="1">
    <location>
        <begin position="1"/>
        <end position="141"/>
    </location>
</feature>
<dbReference type="CDD" id="cd04301">
    <property type="entry name" value="NAT_SF"/>
    <property type="match status" value="1"/>
</dbReference>
<proteinExistence type="predicted"/>
<reference evidence="2" key="1">
    <citation type="submission" date="2024-05" db="EMBL/GenBank/DDBJ databases">
        <title>Isolation and characterization of Sporomusa carbonis sp. nov., a carboxydotrophic hydrogenogen in the genus of Sporomusa isolated from a charcoal burning pile.</title>
        <authorList>
            <person name="Boeer T."/>
            <person name="Rosenbaum F."/>
            <person name="Eysell L."/>
            <person name="Mueller V."/>
            <person name="Daniel R."/>
            <person name="Poehlein A."/>
        </authorList>
    </citation>
    <scope>NUCLEOTIDE SEQUENCE [LARGE SCALE GENOMIC DNA]</scope>
    <source>
        <strain evidence="2">DSM 10669</strain>
    </source>
</reference>
<evidence type="ECO:0000259" key="1">
    <source>
        <dbReference type="PROSITE" id="PS51186"/>
    </source>
</evidence>
<name>A0ABZ3ISH7_9FIRM</name>
<sequence>MRKEIVFATREDEAELQDLFTGYGMGLAGDIEEHVLVKTDNKVSAGAMLSQTDTNFFHVLVFAVKEDGRNKGIGSQLLQEMIKNPEKYCQTPFDSNDSSYKVTTVAKGDAVRFYEKNGFVTCDFSELAEPYDEQCLECPDKEDCKPVAMIVECHK</sequence>